<dbReference type="Pfam" id="PF12680">
    <property type="entry name" value="SnoaL_2"/>
    <property type="match status" value="1"/>
</dbReference>
<evidence type="ECO:0000259" key="1">
    <source>
        <dbReference type="Pfam" id="PF12680"/>
    </source>
</evidence>
<protein>
    <submittedName>
        <fullName evidence="2">SnoaL-like domain-containing protein</fullName>
    </submittedName>
</protein>
<dbReference type="Gene3D" id="3.10.450.50">
    <property type="match status" value="1"/>
</dbReference>
<evidence type="ECO:0000313" key="2">
    <source>
        <dbReference type="EMBL" id="SCG78161.1"/>
    </source>
</evidence>
<organism evidence="2 3">
    <name type="scientific">Micromonospora humi</name>
    <dbReference type="NCBI Taxonomy" id="745366"/>
    <lineage>
        <taxon>Bacteria</taxon>
        <taxon>Bacillati</taxon>
        <taxon>Actinomycetota</taxon>
        <taxon>Actinomycetes</taxon>
        <taxon>Micromonosporales</taxon>
        <taxon>Micromonosporaceae</taxon>
        <taxon>Micromonospora</taxon>
    </lineage>
</organism>
<dbReference type="EMBL" id="FMDM01000020">
    <property type="protein sequence ID" value="SCG78161.1"/>
    <property type="molecule type" value="Genomic_DNA"/>
</dbReference>
<proteinExistence type="predicted"/>
<gene>
    <name evidence="2" type="ORF">GA0070213_12044</name>
</gene>
<accession>A0A1C5K6E3</accession>
<evidence type="ECO:0000313" key="3">
    <source>
        <dbReference type="Proteomes" id="UP000199360"/>
    </source>
</evidence>
<dbReference type="OrthoDB" id="9808719at2"/>
<dbReference type="InterPro" id="IPR037401">
    <property type="entry name" value="SnoaL-like"/>
</dbReference>
<dbReference type="InterPro" id="IPR032710">
    <property type="entry name" value="NTF2-like_dom_sf"/>
</dbReference>
<sequence>MNAYSDLVDRYLAVWNETDADARAAAVGALFTPDAIYVDPLADVRGHEQIAAAIAGVQQTFPGHVLRPHGPADGHHDVVRFGWELVPATGGESVAVGFDVAVRDTEGRVRAVLGFLDKTPATA</sequence>
<keyword evidence="3" id="KW-1185">Reference proteome</keyword>
<reference evidence="3" key="1">
    <citation type="submission" date="2016-06" db="EMBL/GenBank/DDBJ databases">
        <authorList>
            <person name="Varghese N."/>
            <person name="Submissions Spin"/>
        </authorList>
    </citation>
    <scope>NUCLEOTIDE SEQUENCE [LARGE SCALE GENOMIC DNA]</scope>
    <source>
        <strain evidence="3">DSM 45647</strain>
    </source>
</reference>
<dbReference type="RefSeq" id="WP_091071257.1">
    <property type="nucleotide sequence ID" value="NZ_FMDM01000020.1"/>
</dbReference>
<feature type="domain" description="SnoaL-like" evidence="1">
    <location>
        <begin position="8"/>
        <end position="109"/>
    </location>
</feature>
<dbReference type="SUPFAM" id="SSF54427">
    <property type="entry name" value="NTF2-like"/>
    <property type="match status" value="1"/>
</dbReference>
<dbReference type="STRING" id="745366.GA0070213_12044"/>
<name>A0A1C5K6E3_9ACTN</name>
<dbReference type="Proteomes" id="UP000199360">
    <property type="component" value="Unassembled WGS sequence"/>
</dbReference>
<dbReference type="AlphaFoldDB" id="A0A1C5K6E3"/>